<proteinExistence type="predicted"/>
<accession>A0A6P5QX75</accession>
<feature type="region of interest" description="Disordered" evidence="1">
    <location>
        <begin position="118"/>
        <end position="139"/>
    </location>
</feature>
<evidence type="ECO:0000313" key="2">
    <source>
        <dbReference type="Proteomes" id="UP000515126"/>
    </source>
</evidence>
<dbReference type="PANTHER" id="PTHR37863:SF1">
    <property type="entry name" value="COILED-COIL DOMAIN-CONTAINING PROTEIN 196-RELATED"/>
    <property type="match status" value="1"/>
</dbReference>
<dbReference type="PANTHER" id="PTHR37863">
    <property type="entry name" value="COILED-COIL DOMAIN-CONTAINING PROTEIN 196-RELATED"/>
    <property type="match status" value="1"/>
</dbReference>
<dbReference type="InterPro" id="IPR038857">
    <property type="entry name" value="CCDC196"/>
</dbReference>
<protein>
    <submittedName>
        <fullName evidence="3">Coiled-coil domain-containing protein 196</fullName>
    </submittedName>
</protein>
<evidence type="ECO:0000313" key="3">
    <source>
        <dbReference type="RefSeq" id="XP_021035171.1"/>
    </source>
</evidence>
<dbReference type="GeneID" id="110307237"/>
<dbReference type="RefSeq" id="XP_021035171.1">
    <property type="nucleotide sequence ID" value="XM_021179512.2"/>
</dbReference>
<gene>
    <name evidence="3" type="primary">Ccdc196</name>
</gene>
<name>A0A6P5QX75_MUSCR</name>
<sequence length="257" mass="29770">MTSGTNSSESGLSSKKNSKIYDNYLKEMNEDLKLRKQELLEMLKPLEDKNNLLLQKVMANLEEKQKSLQIMRQIMAGRGCDESSVMELVMAPEERKPNLTFESEELRDQQKALLMKSKADMQDRKAQKSPLSLWKAKSEPETSDVDKVDNIRKEKQQMKIKWVKYEEQPNILQNGFLDKVIELKIEALRNFQKTNDFKSSLYLQHNFETKQGALTLLRSQGATTMERATTNRNELDMRIPGSKNYIEQQGGTREKSV</sequence>
<dbReference type="Proteomes" id="UP000515126">
    <property type="component" value="Chromosome 12"/>
</dbReference>
<dbReference type="AlphaFoldDB" id="A0A6P5QX75"/>
<reference evidence="3" key="1">
    <citation type="submission" date="2025-08" db="UniProtKB">
        <authorList>
            <consortium name="RefSeq"/>
        </authorList>
    </citation>
    <scope>IDENTIFICATION</scope>
</reference>
<evidence type="ECO:0000256" key="1">
    <source>
        <dbReference type="SAM" id="MobiDB-lite"/>
    </source>
</evidence>
<dbReference type="CTD" id="440184"/>
<keyword evidence="2" id="KW-1185">Reference proteome</keyword>
<organism evidence="2 3">
    <name type="scientific">Mus caroli</name>
    <name type="common">Ryukyu mouse</name>
    <name type="synonym">Ricefield mouse</name>
    <dbReference type="NCBI Taxonomy" id="10089"/>
    <lineage>
        <taxon>Eukaryota</taxon>
        <taxon>Metazoa</taxon>
        <taxon>Chordata</taxon>
        <taxon>Craniata</taxon>
        <taxon>Vertebrata</taxon>
        <taxon>Euteleostomi</taxon>
        <taxon>Mammalia</taxon>
        <taxon>Eutheria</taxon>
        <taxon>Euarchontoglires</taxon>
        <taxon>Glires</taxon>
        <taxon>Rodentia</taxon>
        <taxon>Myomorpha</taxon>
        <taxon>Muroidea</taxon>
        <taxon>Muridae</taxon>
        <taxon>Murinae</taxon>
        <taxon>Mus</taxon>
        <taxon>Mus</taxon>
    </lineage>
</organism>
<dbReference type="KEGG" id="mcal:110307237"/>